<keyword evidence="3" id="KW-1185">Reference proteome</keyword>
<evidence type="ECO:0000313" key="2">
    <source>
        <dbReference type="EMBL" id="RYC70733.1"/>
    </source>
</evidence>
<dbReference type="EMBL" id="SBLB01000001">
    <property type="protein sequence ID" value="RYC70733.1"/>
    <property type="molecule type" value="Genomic_DNA"/>
</dbReference>
<evidence type="ECO:0000256" key="1">
    <source>
        <dbReference type="SAM" id="Phobius"/>
    </source>
</evidence>
<evidence type="ECO:0000313" key="3">
    <source>
        <dbReference type="Proteomes" id="UP000290407"/>
    </source>
</evidence>
<comment type="caution">
    <text evidence="2">The sequence shown here is derived from an EMBL/GenBank/DDBJ whole genome shotgun (WGS) entry which is preliminary data.</text>
</comment>
<gene>
    <name evidence="2" type="ORF">EQG79_00845</name>
</gene>
<sequence length="71" mass="8036">MGTKINLRNLWPVLCSIASIALFIYAGYTRYEAGDKQTASFIWLLTPWVAIALAAMIWLDRTTSHDFDQKG</sequence>
<name>A0A4Q2UMA2_9BACT</name>
<keyword evidence="1" id="KW-0472">Membrane</keyword>
<dbReference type="RefSeq" id="WP_129599023.1">
    <property type="nucleotide sequence ID" value="NZ_SBLB01000001.1"/>
</dbReference>
<keyword evidence="1" id="KW-0812">Transmembrane</keyword>
<dbReference type="Proteomes" id="UP000290407">
    <property type="component" value="Unassembled WGS sequence"/>
</dbReference>
<dbReference type="AlphaFoldDB" id="A0A4Q2UMA2"/>
<reference evidence="2 3" key="1">
    <citation type="submission" date="2019-01" db="EMBL/GenBank/DDBJ databases">
        <title>Spirosoma flava sp. nov., a propanil-degrading bacterium isolated from herbicide-contaminated soil.</title>
        <authorList>
            <person name="Zhang L."/>
            <person name="Jiang J.-D."/>
        </authorList>
    </citation>
    <scope>NUCLEOTIDE SEQUENCE [LARGE SCALE GENOMIC DNA]</scope>
    <source>
        <strain evidence="2 3">TY50</strain>
    </source>
</reference>
<protein>
    <submittedName>
        <fullName evidence="2">Uncharacterized protein</fullName>
    </submittedName>
</protein>
<organism evidence="2 3">
    <name type="scientific">Spirosoma sordidisoli</name>
    <dbReference type="NCBI Taxonomy" id="2502893"/>
    <lineage>
        <taxon>Bacteria</taxon>
        <taxon>Pseudomonadati</taxon>
        <taxon>Bacteroidota</taxon>
        <taxon>Cytophagia</taxon>
        <taxon>Cytophagales</taxon>
        <taxon>Cytophagaceae</taxon>
        <taxon>Spirosoma</taxon>
    </lineage>
</organism>
<feature type="transmembrane region" description="Helical" evidence="1">
    <location>
        <begin position="40"/>
        <end position="59"/>
    </location>
</feature>
<feature type="transmembrane region" description="Helical" evidence="1">
    <location>
        <begin position="9"/>
        <end position="28"/>
    </location>
</feature>
<proteinExistence type="predicted"/>
<accession>A0A4Q2UMA2</accession>
<keyword evidence="1" id="KW-1133">Transmembrane helix</keyword>